<dbReference type="Pfam" id="PF00578">
    <property type="entry name" value="AhpC-TSA"/>
    <property type="match status" value="1"/>
</dbReference>
<dbReference type="Pfam" id="PF14289">
    <property type="entry name" value="DUF4369"/>
    <property type="match status" value="1"/>
</dbReference>
<dbReference type="InterPro" id="IPR025380">
    <property type="entry name" value="DUF4369"/>
</dbReference>
<dbReference type="InterPro" id="IPR000866">
    <property type="entry name" value="AhpC/TSA"/>
</dbReference>
<dbReference type="InterPro" id="IPR013766">
    <property type="entry name" value="Thioredoxin_domain"/>
</dbReference>
<feature type="domain" description="Thioredoxin" evidence="5">
    <location>
        <begin position="232"/>
        <end position="372"/>
    </location>
</feature>
<dbReference type="InterPro" id="IPR017937">
    <property type="entry name" value="Thioredoxin_CS"/>
</dbReference>
<evidence type="ECO:0000313" key="6">
    <source>
        <dbReference type="EMBL" id="THF53373.1"/>
    </source>
</evidence>
<organism evidence="6 7">
    <name type="scientific">Flavobacterium supellecticarium</name>
    <dbReference type="NCBI Taxonomy" id="2565924"/>
    <lineage>
        <taxon>Bacteria</taxon>
        <taxon>Pseudomonadati</taxon>
        <taxon>Bacteroidota</taxon>
        <taxon>Flavobacteriia</taxon>
        <taxon>Flavobacteriales</taxon>
        <taxon>Flavobacteriaceae</taxon>
        <taxon>Flavobacterium</taxon>
    </lineage>
</organism>
<dbReference type="RefSeq" id="WP_136401896.1">
    <property type="nucleotide sequence ID" value="NZ_SSNZ01000001.1"/>
</dbReference>
<evidence type="ECO:0000256" key="2">
    <source>
        <dbReference type="ARBA" id="ARBA00022748"/>
    </source>
</evidence>
<comment type="subcellular location">
    <subcellularLocation>
        <location evidence="1">Cell envelope</location>
    </subcellularLocation>
</comment>
<dbReference type="InterPro" id="IPR036249">
    <property type="entry name" value="Thioredoxin-like_sf"/>
</dbReference>
<dbReference type="InterPro" id="IPR050553">
    <property type="entry name" value="Thioredoxin_ResA/DsbE_sf"/>
</dbReference>
<dbReference type="SUPFAM" id="SSF52833">
    <property type="entry name" value="Thioredoxin-like"/>
    <property type="match status" value="1"/>
</dbReference>
<keyword evidence="7" id="KW-1185">Reference proteome</keyword>
<dbReference type="Proteomes" id="UP000307507">
    <property type="component" value="Unassembled WGS sequence"/>
</dbReference>
<sequence length="372" mass="41754">MKKLFLVLSVAAVFASCKKDNGYTISGEAKGVDNDKMVIIATQSELGPISKDTVKIKDGKFEFKGIADKPEFCFLRIQDIGDMVPFILENGTIKVDFVKDSIRNSRVTGTVTNDQFQKYNDESKPIFKKMQAFQIANNQKMAMAQQSQDTVTVNSLRKQYMVFQDALNKKSEDFIQQHPESFLSVMLLENFTIYQSLPVDKIEKYYKLLTPEAKDNKHGKTIKDFLDKQTAVQVGKAAPDFSAPNPEGKTVSLKESLGKVTIIDFWASWCGPCRAENPNVVALYNELHAQGLNIIGVSLDKDADKWKEAIAKDKLTWTQVSNLKFWQDPIAEKYNVKSIPQTFILDASGKIVAKDLRGAELKAKIMELLAAK</sequence>
<accession>A0A4S4A4Y6</accession>
<dbReference type="PANTHER" id="PTHR42852:SF6">
    <property type="entry name" value="THIOL:DISULFIDE INTERCHANGE PROTEIN DSBE"/>
    <property type="match status" value="1"/>
</dbReference>
<evidence type="ECO:0000259" key="5">
    <source>
        <dbReference type="PROSITE" id="PS51352"/>
    </source>
</evidence>
<keyword evidence="4" id="KW-0676">Redox-active center</keyword>
<gene>
    <name evidence="6" type="ORF">E6C50_03990</name>
</gene>
<dbReference type="AlphaFoldDB" id="A0A4S4A4Y6"/>
<evidence type="ECO:0000313" key="7">
    <source>
        <dbReference type="Proteomes" id="UP000307507"/>
    </source>
</evidence>
<dbReference type="GO" id="GO:0016491">
    <property type="term" value="F:oxidoreductase activity"/>
    <property type="evidence" value="ECO:0007669"/>
    <property type="project" value="InterPro"/>
</dbReference>
<dbReference type="CDD" id="cd02966">
    <property type="entry name" value="TlpA_like_family"/>
    <property type="match status" value="1"/>
</dbReference>
<reference evidence="6 7" key="1">
    <citation type="submission" date="2019-04" db="EMBL/GenBank/DDBJ databases">
        <title>Flavobacterium sp. nov. isolated from construction timber.</title>
        <authorList>
            <person name="Lin S.-Y."/>
            <person name="Chang C.-T."/>
            <person name="Young C.-C."/>
        </authorList>
    </citation>
    <scope>NUCLEOTIDE SEQUENCE [LARGE SCALE GENOMIC DNA]</scope>
    <source>
        <strain evidence="6 7">CC-CTC003</strain>
    </source>
</reference>
<dbReference type="PROSITE" id="PS51352">
    <property type="entry name" value="THIOREDOXIN_2"/>
    <property type="match status" value="1"/>
</dbReference>
<evidence type="ECO:0000256" key="1">
    <source>
        <dbReference type="ARBA" id="ARBA00004196"/>
    </source>
</evidence>
<keyword evidence="3" id="KW-1015">Disulfide bond</keyword>
<dbReference type="PROSITE" id="PS00194">
    <property type="entry name" value="THIOREDOXIN_1"/>
    <property type="match status" value="1"/>
</dbReference>
<keyword evidence="2" id="KW-0201">Cytochrome c-type biogenesis</keyword>
<dbReference type="GO" id="GO:0030313">
    <property type="term" value="C:cell envelope"/>
    <property type="evidence" value="ECO:0007669"/>
    <property type="project" value="UniProtKB-SubCell"/>
</dbReference>
<dbReference type="EMBL" id="SSNZ01000001">
    <property type="protein sequence ID" value="THF53373.1"/>
    <property type="molecule type" value="Genomic_DNA"/>
</dbReference>
<protein>
    <submittedName>
        <fullName evidence="6">AhpC/TSA family protein</fullName>
    </submittedName>
</protein>
<evidence type="ECO:0000256" key="3">
    <source>
        <dbReference type="ARBA" id="ARBA00023157"/>
    </source>
</evidence>
<dbReference type="PROSITE" id="PS51257">
    <property type="entry name" value="PROKAR_LIPOPROTEIN"/>
    <property type="match status" value="1"/>
</dbReference>
<comment type="caution">
    <text evidence="6">The sequence shown here is derived from an EMBL/GenBank/DDBJ whole genome shotgun (WGS) entry which is preliminary data.</text>
</comment>
<dbReference type="OrthoDB" id="1069091at2"/>
<name>A0A4S4A4Y6_9FLAO</name>
<dbReference type="GO" id="GO:0017004">
    <property type="term" value="P:cytochrome complex assembly"/>
    <property type="evidence" value="ECO:0007669"/>
    <property type="project" value="UniProtKB-KW"/>
</dbReference>
<dbReference type="PANTHER" id="PTHR42852">
    <property type="entry name" value="THIOL:DISULFIDE INTERCHANGE PROTEIN DSBE"/>
    <property type="match status" value="1"/>
</dbReference>
<proteinExistence type="predicted"/>
<dbReference type="Gene3D" id="3.40.30.10">
    <property type="entry name" value="Glutaredoxin"/>
    <property type="match status" value="1"/>
</dbReference>
<dbReference type="GO" id="GO:0016209">
    <property type="term" value="F:antioxidant activity"/>
    <property type="evidence" value="ECO:0007669"/>
    <property type="project" value="InterPro"/>
</dbReference>
<evidence type="ECO:0000256" key="4">
    <source>
        <dbReference type="ARBA" id="ARBA00023284"/>
    </source>
</evidence>